<dbReference type="Pfam" id="PF00535">
    <property type="entry name" value="Glycos_transf_2"/>
    <property type="match status" value="1"/>
</dbReference>
<dbReference type="AlphaFoldDB" id="A0A3B0RGR9"/>
<proteinExistence type="predicted"/>
<dbReference type="InterPro" id="IPR001173">
    <property type="entry name" value="Glyco_trans_2-like"/>
</dbReference>
<accession>A0A3B0RGR9</accession>
<organism evidence="2">
    <name type="scientific">hydrothermal vent metagenome</name>
    <dbReference type="NCBI Taxonomy" id="652676"/>
    <lineage>
        <taxon>unclassified sequences</taxon>
        <taxon>metagenomes</taxon>
        <taxon>ecological metagenomes</taxon>
    </lineage>
</organism>
<evidence type="ECO:0000259" key="1">
    <source>
        <dbReference type="Pfam" id="PF00535"/>
    </source>
</evidence>
<evidence type="ECO:0000313" key="2">
    <source>
        <dbReference type="EMBL" id="VAV87328.1"/>
    </source>
</evidence>
<dbReference type="SUPFAM" id="SSF53448">
    <property type="entry name" value="Nucleotide-diphospho-sugar transferases"/>
    <property type="match status" value="1"/>
</dbReference>
<dbReference type="InterPro" id="IPR029044">
    <property type="entry name" value="Nucleotide-diphossugar_trans"/>
</dbReference>
<reference evidence="2" key="1">
    <citation type="submission" date="2018-06" db="EMBL/GenBank/DDBJ databases">
        <authorList>
            <person name="Zhirakovskaya E."/>
        </authorList>
    </citation>
    <scope>NUCLEOTIDE SEQUENCE</scope>
</reference>
<dbReference type="EMBL" id="UOEE01000036">
    <property type="protein sequence ID" value="VAV87328.1"/>
    <property type="molecule type" value="Genomic_DNA"/>
</dbReference>
<name>A0A3B0RGR9_9ZZZZ</name>
<gene>
    <name evidence="2" type="ORF">MNBD_ALPHA06-809</name>
</gene>
<dbReference type="Gene3D" id="3.90.550.10">
    <property type="entry name" value="Spore Coat Polysaccharide Biosynthesis Protein SpsA, Chain A"/>
    <property type="match status" value="1"/>
</dbReference>
<sequence length="90" mass="9758">MTKPGPDICVVIVTYFTGPSLWDCLASCQAQTASQIIIVNNGNSEKTATKLRDFQQNQPDIHLLEGHGNIGFAKACNLGAKAAKTKYLMF</sequence>
<feature type="domain" description="Glycosyltransferase 2-like" evidence="1">
    <location>
        <begin position="9"/>
        <end position="90"/>
    </location>
</feature>
<feature type="non-terminal residue" evidence="2">
    <location>
        <position position="90"/>
    </location>
</feature>
<dbReference type="PANTHER" id="PTHR43179">
    <property type="entry name" value="RHAMNOSYLTRANSFERASE WBBL"/>
    <property type="match status" value="1"/>
</dbReference>
<dbReference type="PANTHER" id="PTHR43179:SF7">
    <property type="entry name" value="RHAMNOSYLTRANSFERASE WBBL"/>
    <property type="match status" value="1"/>
</dbReference>
<protein>
    <recommendedName>
        <fullName evidence="1">Glycosyltransferase 2-like domain-containing protein</fullName>
    </recommendedName>
</protein>